<dbReference type="Pfam" id="PF06114">
    <property type="entry name" value="Peptidase_M78"/>
    <property type="match status" value="1"/>
</dbReference>
<dbReference type="GO" id="GO:0005829">
    <property type="term" value="C:cytosol"/>
    <property type="evidence" value="ECO:0007669"/>
    <property type="project" value="TreeGrafter"/>
</dbReference>
<evidence type="ECO:0000256" key="3">
    <source>
        <dbReference type="ARBA" id="ARBA00023125"/>
    </source>
</evidence>
<keyword evidence="7" id="KW-1185">Reference proteome</keyword>
<dbReference type="OrthoDB" id="1123084at2"/>
<dbReference type="Pfam" id="PF01381">
    <property type="entry name" value="HTH_3"/>
    <property type="match status" value="1"/>
</dbReference>
<dbReference type="SMART" id="SM00530">
    <property type="entry name" value="HTH_XRE"/>
    <property type="match status" value="1"/>
</dbReference>
<dbReference type="Proteomes" id="UP000305654">
    <property type="component" value="Unassembled WGS sequence"/>
</dbReference>
<dbReference type="InterPro" id="IPR050807">
    <property type="entry name" value="TransReg_Diox_bact_type"/>
</dbReference>
<dbReference type="InterPro" id="IPR018653">
    <property type="entry name" value="ScfR_C"/>
</dbReference>
<dbReference type="SUPFAM" id="SSF47413">
    <property type="entry name" value="lambda repressor-like DNA-binding domains"/>
    <property type="match status" value="1"/>
</dbReference>
<evidence type="ECO:0000256" key="2">
    <source>
        <dbReference type="ARBA" id="ARBA00023015"/>
    </source>
</evidence>
<protein>
    <submittedName>
        <fullName evidence="6">ImmA/IrrE family metallo-endopeptidase</fullName>
    </submittedName>
</protein>
<dbReference type="InterPro" id="IPR010982">
    <property type="entry name" value="Lambda_DNA-bd_dom_sf"/>
</dbReference>
<dbReference type="AlphaFoldDB" id="A0A5R9J5N3"/>
<keyword evidence="4" id="KW-0804">Transcription</keyword>
<name>A0A5R9J5N3_9PROT</name>
<evidence type="ECO:0000313" key="7">
    <source>
        <dbReference type="Proteomes" id="UP000305654"/>
    </source>
</evidence>
<dbReference type="InterPro" id="IPR001387">
    <property type="entry name" value="Cro/C1-type_HTH"/>
</dbReference>
<evidence type="ECO:0000313" key="6">
    <source>
        <dbReference type="EMBL" id="TLU72163.1"/>
    </source>
</evidence>
<dbReference type="GO" id="GO:0003677">
    <property type="term" value="F:DNA binding"/>
    <property type="evidence" value="ECO:0007669"/>
    <property type="project" value="UniProtKB-KW"/>
</dbReference>
<dbReference type="PANTHER" id="PTHR46797:SF23">
    <property type="entry name" value="HTH-TYPE TRANSCRIPTIONAL REGULATOR SUTR"/>
    <property type="match status" value="1"/>
</dbReference>
<dbReference type="RefSeq" id="WP_138326569.1">
    <property type="nucleotide sequence ID" value="NZ_VCDI01000004.1"/>
</dbReference>
<proteinExistence type="inferred from homology"/>
<keyword evidence="2" id="KW-0805">Transcription regulation</keyword>
<dbReference type="Pfam" id="PF09856">
    <property type="entry name" value="ScfRs"/>
    <property type="match status" value="1"/>
</dbReference>
<comment type="similarity">
    <text evidence="1">Belongs to the short-chain fatty acyl-CoA assimilation regulator (ScfR) family.</text>
</comment>
<accession>A0A5R9J5N3</accession>
<keyword evidence="3" id="KW-0238">DNA-binding</keyword>
<dbReference type="InterPro" id="IPR010359">
    <property type="entry name" value="IrrE_HExxH"/>
</dbReference>
<dbReference type="InterPro" id="IPR026281">
    <property type="entry name" value="HTH_RamB"/>
</dbReference>
<dbReference type="EMBL" id="VCDI01000004">
    <property type="protein sequence ID" value="TLU72163.1"/>
    <property type="molecule type" value="Genomic_DNA"/>
</dbReference>
<dbReference type="PROSITE" id="PS50943">
    <property type="entry name" value="HTH_CROC1"/>
    <property type="match status" value="1"/>
</dbReference>
<dbReference type="PANTHER" id="PTHR46797">
    <property type="entry name" value="HTH-TYPE TRANSCRIPTIONAL REGULATOR"/>
    <property type="match status" value="1"/>
</dbReference>
<evidence type="ECO:0000259" key="5">
    <source>
        <dbReference type="PROSITE" id="PS50943"/>
    </source>
</evidence>
<dbReference type="Gene3D" id="1.10.260.40">
    <property type="entry name" value="lambda repressor-like DNA-binding domains"/>
    <property type="match status" value="1"/>
</dbReference>
<evidence type="ECO:0000256" key="1">
    <source>
        <dbReference type="ARBA" id="ARBA00007227"/>
    </source>
</evidence>
<sequence length="473" mass="50863">MNRTLIGRTIRRLRQERSLTQAGLASRLGISGSYLNLIEHDERPVTASLLIKLTRLLDVDLEALAGTEERSLAVALREALTEPLLGADAISDDAFIAIAAYPTAARAVLALSRAWAAAREDASGMALPSGHRIRLPHSEARALFDENANYFPALELAAETVRLALEQDGLPPGLGGQSELNHAIAERLRRRHGMVVRVAPLAGALRSYDPQARLLMLSDLLRRESRGFHMAFQLMLIEAHDVMETLVAGAAPSSPEAASVIRIGLLNYAAAALLMPYAAMLEAATALRYDVAVLAARFTVSFEQAAQRLSTLQRPGARGVPLFFLRMDAASNITKAFAGAGFHLTQAGGSCPLWVANTAFGNPGRINVQVGQLPDGATYLCFARVVTGISTSFHEPPPTHVIAMGCEISHAAELVYADGIDLDGAITRIGLSCRLCDWRDCRSRAFPPLDHRLSLDVNRRSSTPMITPGMPGG</sequence>
<gene>
    <name evidence="6" type="ORF">FE263_13675</name>
</gene>
<dbReference type="GO" id="GO:0003700">
    <property type="term" value="F:DNA-binding transcription factor activity"/>
    <property type="evidence" value="ECO:0007669"/>
    <property type="project" value="TreeGrafter"/>
</dbReference>
<feature type="domain" description="HTH cro/C1-type" evidence="5">
    <location>
        <begin position="10"/>
        <end position="64"/>
    </location>
</feature>
<evidence type="ECO:0000256" key="4">
    <source>
        <dbReference type="ARBA" id="ARBA00023163"/>
    </source>
</evidence>
<comment type="caution">
    <text evidence="6">The sequence shown here is derived from an EMBL/GenBank/DDBJ whole genome shotgun (WGS) entry which is preliminary data.</text>
</comment>
<dbReference type="PIRSF" id="PIRSF019251">
    <property type="entry name" value="Rv0465c"/>
    <property type="match status" value="1"/>
</dbReference>
<dbReference type="CDD" id="cd00093">
    <property type="entry name" value="HTH_XRE"/>
    <property type="match status" value="1"/>
</dbReference>
<organism evidence="6 7">
    <name type="scientific">Lichenicoccus roseus</name>
    <dbReference type="NCBI Taxonomy" id="2683649"/>
    <lineage>
        <taxon>Bacteria</taxon>
        <taxon>Pseudomonadati</taxon>
        <taxon>Pseudomonadota</taxon>
        <taxon>Alphaproteobacteria</taxon>
        <taxon>Acetobacterales</taxon>
        <taxon>Acetobacteraceae</taxon>
        <taxon>Lichenicoccus</taxon>
    </lineage>
</organism>
<reference evidence="6 7" key="1">
    <citation type="submission" date="2019-05" db="EMBL/GenBank/DDBJ databases">
        <authorList>
            <person name="Pankratov T."/>
            <person name="Grouzdev D."/>
        </authorList>
    </citation>
    <scope>NUCLEOTIDE SEQUENCE [LARGE SCALE GENOMIC DNA]</scope>
    <source>
        <strain evidence="6 7">KEBCLARHB70R</strain>
    </source>
</reference>